<evidence type="ECO:0000256" key="1">
    <source>
        <dbReference type="SAM" id="Phobius"/>
    </source>
</evidence>
<keyword evidence="1" id="KW-1133">Transmembrane helix</keyword>
<evidence type="ECO:0000313" key="2">
    <source>
        <dbReference type="EMBL" id="CAD5226377.1"/>
    </source>
</evidence>
<keyword evidence="1" id="KW-0812">Transmembrane</keyword>
<name>A0A811LAK4_9BILA</name>
<dbReference type="Proteomes" id="UP000783686">
    <property type="component" value="Unassembled WGS sequence"/>
</dbReference>
<dbReference type="EMBL" id="CAJFCW020000005">
    <property type="protein sequence ID" value="CAG9122078.1"/>
    <property type="molecule type" value="Genomic_DNA"/>
</dbReference>
<accession>A0A811LAK4</accession>
<protein>
    <submittedName>
        <fullName evidence="2">Uncharacterized protein</fullName>
    </submittedName>
</protein>
<keyword evidence="1" id="KW-0472">Membrane</keyword>
<keyword evidence="3" id="KW-1185">Reference proteome</keyword>
<comment type="caution">
    <text evidence="2">The sequence shown here is derived from an EMBL/GenBank/DDBJ whole genome shotgun (WGS) entry which is preliminary data.</text>
</comment>
<reference evidence="2" key="1">
    <citation type="submission" date="2020-09" db="EMBL/GenBank/DDBJ databases">
        <authorList>
            <person name="Kikuchi T."/>
        </authorList>
    </citation>
    <scope>NUCLEOTIDE SEQUENCE</scope>
    <source>
        <strain evidence="2">SH1</strain>
    </source>
</reference>
<dbReference type="OrthoDB" id="10422389at2759"/>
<proteinExistence type="predicted"/>
<feature type="transmembrane region" description="Helical" evidence="1">
    <location>
        <begin position="6"/>
        <end position="28"/>
    </location>
</feature>
<evidence type="ECO:0000313" key="3">
    <source>
        <dbReference type="Proteomes" id="UP000614601"/>
    </source>
</evidence>
<organism evidence="2 3">
    <name type="scientific">Bursaphelenchus okinawaensis</name>
    <dbReference type="NCBI Taxonomy" id="465554"/>
    <lineage>
        <taxon>Eukaryota</taxon>
        <taxon>Metazoa</taxon>
        <taxon>Ecdysozoa</taxon>
        <taxon>Nematoda</taxon>
        <taxon>Chromadorea</taxon>
        <taxon>Rhabditida</taxon>
        <taxon>Tylenchina</taxon>
        <taxon>Tylenchomorpha</taxon>
        <taxon>Aphelenchoidea</taxon>
        <taxon>Aphelenchoididae</taxon>
        <taxon>Bursaphelenchus</taxon>
    </lineage>
</organism>
<dbReference type="EMBL" id="CAJFDH010000005">
    <property type="protein sequence ID" value="CAD5226377.1"/>
    <property type="molecule type" value="Genomic_DNA"/>
</dbReference>
<gene>
    <name evidence="2" type="ORF">BOKJ2_LOCUS12047</name>
</gene>
<sequence>MYGKTIISTLIVSIISYQVYTHLIYPFVFEFFKIGYHSTLKALKDELEQGVPVELQTNPRVIKHFFKVYHEFCMLRIIAKRDYRGMADPRDKRWVEYDQLNFKKGYLHKLRSYQV</sequence>
<dbReference type="AlphaFoldDB" id="A0A811LAK4"/>
<dbReference type="Proteomes" id="UP000614601">
    <property type="component" value="Unassembled WGS sequence"/>
</dbReference>